<reference evidence="3 4" key="1">
    <citation type="journal article" date="2020" name="Microbiol. Resour. Announc.">
        <title>Complete genome sequences of four natural Pseudomonas isolates that catabolize a wide range of aromatic compounds relevant to lignin valorization.</title>
        <authorList>
            <person name="Hatmaker E.A."/>
            <person name="Presley G."/>
            <person name="Cannon O."/>
            <person name="Guss A.M."/>
            <person name="Elkins J.G."/>
        </authorList>
    </citation>
    <scope>NUCLEOTIDE SEQUENCE [LARGE SCALE GENOMIC DNA]</scope>
    <source>
        <strain evidence="3 4">B10D7D</strain>
    </source>
</reference>
<sequence>MPSFWWVNHKQTHEDEVREGYIWSPTANRNGAKNQTYINLTRVRPGDYVISYADGLIRAIGRATEPYREEKIPKNHWEAEGWDADGWMVPIAWVRLPSPIRPKSYIADIAPHLPAKHSPLQPNGNGNQSCYLASISKELGALILSLVEDSATLQLSLVSATEVERKEAEQVRAIQEAELTETEKEQLGKARIGQGLFRWRVLQVEPRCRITGVQDPAFLIASHIKPWRESDNVERLDGRNGLMLAPHVDKLFDRGWISFENNGDLIVTEGASSILEAWKIDPTLNVGAFSREQTVYLEHHRNFILKRGRIGD</sequence>
<name>A0ABX6SNK7_9PSED</name>
<keyword evidence="3" id="KW-0378">Hydrolase</keyword>
<evidence type="ECO:0000313" key="4">
    <source>
        <dbReference type="Proteomes" id="UP000515254"/>
    </source>
</evidence>
<evidence type="ECO:0000313" key="3">
    <source>
        <dbReference type="EMBL" id="QNH03401.1"/>
    </source>
</evidence>
<keyword evidence="1" id="KW-0175">Coiled coil</keyword>
<feature type="coiled-coil region" evidence="1">
    <location>
        <begin position="158"/>
        <end position="185"/>
    </location>
</feature>
<gene>
    <name evidence="3" type="ORF">HNQ25_12555</name>
</gene>
<dbReference type="GO" id="GO:0004519">
    <property type="term" value="F:endonuclease activity"/>
    <property type="evidence" value="ECO:0007669"/>
    <property type="project" value="UniProtKB-KW"/>
</dbReference>
<organism evidence="3 4">
    <name type="scientific">Pseudomonas sediminis</name>
    <dbReference type="NCBI Taxonomy" id="1691904"/>
    <lineage>
        <taxon>Bacteria</taxon>
        <taxon>Pseudomonadati</taxon>
        <taxon>Pseudomonadota</taxon>
        <taxon>Gammaproteobacteria</taxon>
        <taxon>Pseudomonadales</taxon>
        <taxon>Pseudomonadaceae</taxon>
        <taxon>Pseudomonas</taxon>
    </lineage>
</organism>
<accession>A0ABX6SNK7</accession>
<dbReference type="InterPro" id="IPR003615">
    <property type="entry name" value="HNH_nuc"/>
</dbReference>
<keyword evidence="3" id="KW-0540">Nuclease</keyword>
<keyword evidence="3" id="KW-0255">Endonuclease</keyword>
<dbReference type="EMBL" id="CP060009">
    <property type="protein sequence ID" value="QNH03401.1"/>
    <property type="molecule type" value="Genomic_DNA"/>
</dbReference>
<dbReference type="Pfam" id="PF13391">
    <property type="entry name" value="HNH_2"/>
    <property type="match status" value="1"/>
</dbReference>
<proteinExistence type="predicted"/>
<evidence type="ECO:0000256" key="1">
    <source>
        <dbReference type="SAM" id="Coils"/>
    </source>
</evidence>
<feature type="domain" description="HNH nuclease" evidence="2">
    <location>
        <begin position="208"/>
        <end position="260"/>
    </location>
</feature>
<keyword evidence="4" id="KW-1185">Reference proteome</keyword>
<protein>
    <submittedName>
        <fullName evidence="3">HNH endonuclease</fullName>
    </submittedName>
</protein>
<evidence type="ECO:0000259" key="2">
    <source>
        <dbReference type="Pfam" id="PF13391"/>
    </source>
</evidence>
<dbReference type="Proteomes" id="UP000515254">
    <property type="component" value="Chromosome"/>
</dbReference>